<dbReference type="CDD" id="cd04301">
    <property type="entry name" value="NAT_SF"/>
    <property type="match status" value="1"/>
</dbReference>
<dbReference type="Pfam" id="PF00583">
    <property type="entry name" value="Acetyltransf_1"/>
    <property type="match status" value="1"/>
</dbReference>
<reference evidence="2" key="1">
    <citation type="journal article" date="2020" name="Stud. Mycol.">
        <title>101 Dothideomycetes genomes: a test case for predicting lifestyles and emergence of pathogens.</title>
        <authorList>
            <person name="Haridas S."/>
            <person name="Albert R."/>
            <person name="Binder M."/>
            <person name="Bloem J."/>
            <person name="Labutti K."/>
            <person name="Salamov A."/>
            <person name="Andreopoulos B."/>
            <person name="Baker S."/>
            <person name="Barry K."/>
            <person name="Bills G."/>
            <person name="Bluhm B."/>
            <person name="Cannon C."/>
            <person name="Castanera R."/>
            <person name="Culley D."/>
            <person name="Daum C."/>
            <person name="Ezra D."/>
            <person name="Gonzalez J."/>
            <person name="Henrissat B."/>
            <person name="Kuo A."/>
            <person name="Liang C."/>
            <person name="Lipzen A."/>
            <person name="Lutzoni F."/>
            <person name="Magnuson J."/>
            <person name="Mondo S."/>
            <person name="Nolan M."/>
            <person name="Ohm R."/>
            <person name="Pangilinan J."/>
            <person name="Park H.-J."/>
            <person name="Ramirez L."/>
            <person name="Alfaro M."/>
            <person name="Sun H."/>
            <person name="Tritt A."/>
            <person name="Yoshinaga Y."/>
            <person name="Zwiers L.-H."/>
            <person name="Turgeon B."/>
            <person name="Goodwin S."/>
            <person name="Spatafora J."/>
            <person name="Crous P."/>
            <person name="Grigoriev I."/>
        </authorList>
    </citation>
    <scope>NUCLEOTIDE SEQUENCE</scope>
    <source>
        <strain evidence="2">CBS 122681</strain>
    </source>
</reference>
<dbReference type="InterPro" id="IPR000182">
    <property type="entry name" value="GNAT_dom"/>
</dbReference>
<dbReference type="Gene3D" id="3.40.630.30">
    <property type="match status" value="1"/>
</dbReference>
<protein>
    <submittedName>
        <fullName evidence="2">Acyl-CoA N-acyltransferase</fullName>
    </submittedName>
</protein>
<evidence type="ECO:0000313" key="3">
    <source>
        <dbReference type="Proteomes" id="UP000799324"/>
    </source>
</evidence>
<sequence>MPLELHPVAEADFADFVRIQYEAFEGGIASYLAPRPAPPEYFPQQIEKNVKSMREEPDCHFLKVIDTELDGRVIAGAKWRINKHDRTEDQIQVQLPRPGKEQEGNQASIDFMNHLARSRLNWMGTKPFYFLHLLVTDPKHHRRGAGALLVKWGIEQADEANLPAFLEASQQGKPLYSRLGFEAVHEEVFDLATYGGEGVDINTIMIRQPRR</sequence>
<feature type="domain" description="N-acetyltransferase" evidence="1">
    <location>
        <begin position="3"/>
        <end position="210"/>
    </location>
</feature>
<accession>A0A6A6SXS1</accession>
<dbReference type="EMBL" id="MU004399">
    <property type="protein sequence ID" value="KAF2652539.1"/>
    <property type="molecule type" value="Genomic_DNA"/>
</dbReference>
<keyword evidence="2" id="KW-0808">Transferase</keyword>
<evidence type="ECO:0000313" key="2">
    <source>
        <dbReference type="EMBL" id="KAF2652539.1"/>
    </source>
</evidence>
<keyword evidence="3" id="KW-1185">Reference proteome</keyword>
<dbReference type="InterPro" id="IPR016181">
    <property type="entry name" value="Acyl_CoA_acyltransferase"/>
</dbReference>
<dbReference type="OrthoDB" id="2115692at2759"/>
<keyword evidence="2" id="KW-0012">Acyltransferase</keyword>
<dbReference type="PANTHER" id="PTHR42791">
    <property type="entry name" value="GNAT FAMILY ACETYLTRANSFERASE"/>
    <property type="match status" value="1"/>
</dbReference>
<dbReference type="PROSITE" id="PS51186">
    <property type="entry name" value="GNAT"/>
    <property type="match status" value="1"/>
</dbReference>
<organism evidence="2 3">
    <name type="scientific">Lophiostoma macrostomum CBS 122681</name>
    <dbReference type="NCBI Taxonomy" id="1314788"/>
    <lineage>
        <taxon>Eukaryota</taxon>
        <taxon>Fungi</taxon>
        <taxon>Dikarya</taxon>
        <taxon>Ascomycota</taxon>
        <taxon>Pezizomycotina</taxon>
        <taxon>Dothideomycetes</taxon>
        <taxon>Pleosporomycetidae</taxon>
        <taxon>Pleosporales</taxon>
        <taxon>Lophiostomataceae</taxon>
        <taxon>Lophiostoma</taxon>
    </lineage>
</organism>
<dbReference type="GO" id="GO:0016747">
    <property type="term" value="F:acyltransferase activity, transferring groups other than amino-acyl groups"/>
    <property type="evidence" value="ECO:0007669"/>
    <property type="project" value="InterPro"/>
</dbReference>
<name>A0A6A6SXS1_9PLEO</name>
<dbReference type="InterPro" id="IPR052523">
    <property type="entry name" value="Trichothecene_AcTrans"/>
</dbReference>
<dbReference type="PANTHER" id="PTHR42791:SF14">
    <property type="entry name" value="N-ACETYLTRANSFERASE DOMAIN-CONTAINING PROTEIN"/>
    <property type="match status" value="1"/>
</dbReference>
<proteinExistence type="predicted"/>
<dbReference type="SUPFAM" id="SSF55729">
    <property type="entry name" value="Acyl-CoA N-acyltransferases (Nat)"/>
    <property type="match status" value="1"/>
</dbReference>
<evidence type="ECO:0000259" key="1">
    <source>
        <dbReference type="PROSITE" id="PS51186"/>
    </source>
</evidence>
<dbReference type="AlphaFoldDB" id="A0A6A6SXS1"/>
<gene>
    <name evidence="2" type="ORF">K491DRAFT_695494</name>
</gene>
<dbReference type="Proteomes" id="UP000799324">
    <property type="component" value="Unassembled WGS sequence"/>
</dbReference>